<dbReference type="GO" id="GO:0008081">
    <property type="term" value="F:phosphoric diester hydrolase activity"/>
    <property type="evidence" value="ECO:0007669"/>
    <property type="project" value="TreeGrafter"/>
</dbReference>
<feature type="domain" description="Xylose isomerase-like TIM barrel" evidence="8">
    <location>
        <begin position="17"/>
        <end position="263"/>
    </location>
</feature>
<proteinExistence type="inferred from homology"/>
<dbReference type="PANTHER" id="PTHR21445">
    <property type="entry name" value="ENDONUCLEASE IV ENDODEOXYRIBONUCLEASE IV"/>
    <property type="match status" value="1"/>
</dbReference>
<feature type="binding site" evidence="7">
    <location>
        <position position="223"/>
    </location>
    <ligand>
        <name>Zn(2+)</name>
        <dbReference type="ChEBI" id="CHEBI:29105"/>
        <label>3</label>
    </ligand>
</feature>
<dbReference type="GO" id="GO:0008270">
    <property type="term" value="F:zinc ion binding"/>
    <property type="evidence" value="ECO:0007669"/>
    <property type="project" value="UniProtKB-UniRule"/>
</dbReference>
<dbReference type="NCBIfam" id="TIGR00587">
    <property type="entry name" value="nfo"/>
    <property type="match status" value="1"/>
</dbReference>
<dbReference type="EC" id="3.1.21.2" evidence="7"/>
<dbReference type="GO" id="GO:0006284">
    <property type="term" value="P:base-excision repair"/>
    <property type="evidence" value="ECO:0007669"/>
    <property type="project" value="TreeGrafter"/>
</dbReference>
<feature type="binding site" evidence="7">
    <location>
        <position position="141"/>
    </location>
    <ligand>
        <name>Zn(2+)</name>
        <dbReference type="ChEBI" id="CHEBI:29105"/>
        <label>2</label>
    </ligand>
</feature>
<feature type="binding site" evidence="7">
    <location>
        <position position="106"/>
    </location>
    <ligand>
        <name>Zn(2+)</name>
        <dbReference type="ChEBI" id="CHEBI:29105"/>
        <label>1</label>
    </ligand>
</feature>
<evidence type="ECO:0000256" key="6">
    <source>
        <dbReference type="ARBA" id="ARBA00023204"/>
    </source>
</evidence>
<dbReference type="Proteomes" id="UP000315399">
    <property type="component" value="Unassembled WGS sequence"/>
</dbReference>
<evidence type="ECO:0000256" key="5">
    <source>
        <dbReference type="ARBA" id="ARBA00022833"/>
    </source>
</evidence>
<reference evidence="9 10" key="1">
    <citation type="journal article" date="2019" name="Nat. Microbiol.">
        <title>Expanding anaerobic alkane metabolism in the domain of Archaea.</title>
        <authorList>
            <person name="Wang Y."/>
            <person name="Wegener G."/>
            <person name="Hou J."/>
            <person name="Wang F."/>
            <person name="Xiao X."/>
        </authorList>
    </citation>
    <scope>NUCLEOTIDE SEQUENCE [LARGE SCALE GENOMIC DNA]</scope>
    <source>
        <strain evidence="9">WYZ-LMO10</strain>
    </source>
</reference>
<dbReference type="Pfam" id="PF01261">
    <property type="entry name" value="AP_endonuc_2"/>
    <property type="match status" value="1"/>
</dbReference>
<evidence type="ECO:0000256" key="4">
    <source>
        <dbReference type="ARBA" id="ARBA00022801"/>
    </source>
</evidence>
<evidence type="ECO:0000256" key="7">
    <source>
        <dbReference type="HAMAP-Rule" id="MF_00152"/>
    </source>
</evidence>
<name>A0A523BB16_9CREN</name>
<gene>
    <name evidence="7" type="primary">nfo</name>
    <name evidence="9" type="ORF">DSO08_04675</name>
</gene>
<evidence type="ECO:0000313" key="10">
    <source>
        <dbReference type="Proteomes" id="UP000315399"/>
    </source>
</evidence>
<comment type="function">
    <text evidence="7">Endonuclease IV plays a role in DNA repair. It cleaves phosphodiester bonds at apurinic or apyrimidinic (AP) sites, generating a 3'-hydroxyl group and a 5'-terminal sugar phosphate.</text>
</comment>
<dbReference type="PROSITE" id="PS00731">
    <property type="entry name" value="AP_NUCLEASE_F2_3"/>
    <property type="match status" value="1"/>
</dbReference>
<dbReference type="GO" id="GO:0008833">
    <property type="term" value="F:deoxyribonuclease IV (phage-T4-induced) activity"/>
    <property type="evidence" value="ECO:0007669"/>
    <property type="project" value="UniProtKB-UniRule"/>
</dbReference>
<protein>
    <recommendedName>
        <fullName evidence="7">Probable endonuclease 4</fullName>
        <ecNumber evidence="7">3.1.21.2</ecNumber>
    </recommendedName>
    <alternativeName>
        <fullName evidence="7">Endodeoxyribonuclease IV</fullName>
    </alternativeName>
    <alternativeName>
        <fullName evidence="7">Endonuclease IV</fullName>
    </alternativeName>
</protein>
<dbReference type="CDD" id="cd00019">
    <property type="entry name" value="AP2Ec"/>
    <property type="match status" value="1"/>
</dbReference>
<feature type="binding site" evidence="7">
    <location>
        <position position="210"/>
    </location>
    <ligand>
        <name>Zn(2+)</name>
        <dbReference type="ChEBI" id="CHEBI:29105"/>
        <label>2</label>
    </ligand>
</feature>
<dbReference type="Gene3D" id="3.20.20.150">
    <property type="entry name" value="Divalent-metal-dependent TIM barrel enzymes"/>
    <property type="match status" value="1"/>
</dbReference>
<evidence type="ECO:0000256" key="1">
    <source>
        <dbReference type="ARBA" id="ARBA00005340"/>
    </source>
</evidence>
<dbReference type="GO" id="GO:0003677">
    <property type="term" value="F:DNA binding"/>
    <property type="evidence" value="ECO:0007669"/>
    <property type="project" value="InterPro"/>
</dbReference>
<accession>A0A523BB16</accession>
<keyword evidence="7 9" id="KW-0255">Endonuclease</keyword>
<sequence length="281" mass="31210">MRIGVHISIAGSIDRSVERALKIGCNTFQLFTRNPRGWSFSDIPEDVVRSFKERLSKVDISPVVDHMPYLPNLATPNEEVYKKSVDTLKAELERCSQLGIPYLVTHLGSHLGSGEEKGCQRLVSALNSALETGPKCMILLENTSGQKNSMGTTFEDIRAIMDRLEEPEGVGFCFDTCHAFAGGYDVKTRIGEVLDELDKIIGLERLKVVHLNDSKGDLGSHLDRHEHIGLGKIGEDGFRSILSDKRIRSLPLIMETPVDSRRDDRGNIVKVYELAGLPLPQ</sequence>
<keyword evidence="6 7" id="KW-0234">DNA repair</keyword>
<feature type="binding site" evidence="7">
    <location>
        <position position="141"/>
    </location>
    <ligand>
        <name>Zn(2+)</name>
        <dbReference type="ChEBI" id="CHEBI:29105"/>
        <label>1</label>
    </ligand>
</feature>
<dbReference type="InterPro" id="IPR013022">
    <property type="entry name" value="Xyl_isomerase-like_TIM-brl"/>
</dbReference>
<feature type="binding site" evidence="7">
    <location>
        <position position="66"/>
    </location>
    <ligand>
        <name>Zn(2+)</name>
        <dbReference type="ChEBI" id="CHEBI:29105"/>
        <label>1</label>
    </ligand>
</feature>
<comment type="cofactor">
    <cofactor evidence="7">
        <name>Zn(2+)</name>
        <dbReference type="ChEBI" id="CHEBI:29105"/>
    </cofactor>
    <text evidence="7">Binds 3 Zn(2+) ions.</text>
</comment>
<evidence type="ECO:0000256" key="3">
    <source>
        <dbReference type="ARBA" id="ARBA00022763"/>
    </source>
</evidence>
<feature type="binding site" evidence="7">
    <location>
        <position position="178"/>
    </location>
    <ligand>
        <name>Zn(2+)</name>
        <dbReference type="ChEBI" id="CHEBI:29105"/>
        <label>3</label>
    </ligand>
</feature>
<organism evidence="9 10">
    <name type="scientific">Thermoproteota archaeon</name>
    <dbReference type="NCBI Taxonomy" id="2056631"/>
    <lineage>
        <taxon>Archaea</taxon>
        <taxon>Thermoproteota</taxon>
    </lineage>
</organism>
<feature type="binding site" evidence="7">
    <location>
        <position position="175"/>
    </location>
    <ligand>
        <name>Zn(2+)</name>
        <dbReference type="ChEBI" id="CHEBI:29105"/>
        <label>2</label>
    </ligand>
</feature>
<dbReference type="GO" id="GO:0003906">
    <property type="term" value="F:DNA-(apurinic or apyrimidinic site) endonuclease activity"/>
    <property type="evidence" value="ECO:0007669"/>
    <property type="project" value="TreeGrafter"/>
</dbReference>
<keyword evidence="4 7" id="KW-0378">Hydrolase</keyword>
<dbReference type="PROSITE" id="PS51432">
    <property type="entry name" value="AP_NUCLEASE_F2_4"/>
    <property type="match status" value="1"/>
</dbReference>
<dbReference type="PROSITE" id="PS00730">
    <property type="entry name" value="AP_NUCLEASE_F2_2"/>
    <property type="match status" value="1"/>
</dbReference>
<keyword evidence="5 7" id="KW-0862">Zinc</keyword>
<feature type="binding site" evidence="7">
    <location>
        <position position="255"/>
    </location>
    <ligand>
        <name>Zn(2+)</name>
        <dbReference type="ChEBI" id="CHEBI:29105"/>
        <label>2</label>
    </ligand>
</feature>
<comment type="similarity">
    <text evidence="1 7">Belongs to the AP endonuclease 2 family.</text>
</comment>
<feature type="binding site" evidence="7">
    <location>
        <position position="225"/>
    </location>
    <ligand>
        <name>Zn(2+)</name>
        <dbReference type="ChEBI" id="CHEBI:29105"/>
        <label>3</label>
    </ligand>
</feature>
<comment type="catalytic activity">
    <reaction evidence="7">
        <text>Endonucleolytic cleavage to 5'-phosphooligonucleotide end-products.</text>
        <dbReference type="EC" id="3.1.21.2"/>
    </reaction>
</comment>
<keyword evidence="7" id="KW-0540">Nuclease</keyword>
<keyword evidence="3 7" id="KW-0227">DNA damage</keyword>
<dbReference type="FunFam" id="3.20.20.150:FF:000001">
    <property type="entry name" value="Probable endonuclease 4"/>
    <property type="match status" value="1"/>
</dbReference>
<dbReference type="PANTHER" id="PTHR21445:SF0">
    <property type="entry name" value="APURINIC-APYRIMIDINIC ENDONUCLEASE"/>
    <property type="match status" value="1"/>
</dbReference>
<keyword evidence="2 7" id="KW-0479">Metal-binding</keyword>
<comment type="caution">
    <text evidence="9">The sequence shown here is derived from an EMBL/GenBank/DDBJ whole genome shotgun (WGS) entry which is preliminary data.</text>
</comment>
<dbReference type="SUPFAM" id="SSF51658">
    <property type="entry name" value="Xylose isomerase-like"/>
    <property type="match status" value="1"/>
</dbReference>
<dbReference type="InterPro" id="IPR018246">
    <property type="entry name" value="AP_endonuc_F2_Zn_BS"/>
</dbReference>
<evidence type="ECO:0000313" key="9">
    <source>
        <dbReference type="EMBL" id="TDA38133.1"/>
    </source>
</evidence>
<dbReference type="InterPro" id="IPR001719">
    <property type="entry name" value="AP_endonuc_2"/>
</dbReference>
<evidence type="ECO:0000256" key="2">
    <source>
        <dbReference type="ARBA" id="ARBA00022723"/>
    </source>
</evidence>
<dbReference type="HAMAP" id="MF_00152">
    <property type="entry name" value="Nfo"/>
    <property type="match status" value="1"/>
</dbReference>
<dbReference type="InterPro" id="IPR036237">
    <property type="entry name" value="Xyl_isomerase-like_sf"/>
</dbReference>
<evidence type="ECO:0000259" key="8">
    <source>
        <dbReference type="Pfam" id="PF01261"/>
    </source>
</evidence>
<dbReference type="AlphaFoldDB" id="A0A523BB16"/>
<dbReference type="SMART" id="SM00518">
    <property type="entry name" value="AP2Ec"/>
    <property type="match status" value="1"/>
</dbReference>
<dbReference type="EMBL" id="QNVH01000046">
    <property type="protein sequence ID" value="TDA38133.1"/>
    <property type="molecule type" value="Genomic_DNA"/>
</dbReference>